<keyword evidence="11" id="KW-0472">Membrane</keyword>
<dbReference type="Pfam" id="PF08122">
    <property type="entry name" value="NDUF_B12"/>
    <property type="match status" value="1"/>
</dbReference>
<accession>Q09JJ9</accession>
<evidence type="ECO:0000256" key="2">
    <source>
        <dbReference type="ARBA" id="ARBA00004298"/>
    </source>
</evidence>
<comment type="subcellular location">
    <subcellularLocation>
        <location evidence="2">Mitochondrion inner membrane</location>
        <topology evidence="2">Single-pass membrane protein</topology>
        <orientation evidence="2">Matrix side</orientation>
    </subcellularLocation>
</comment>
<evidence type="ECO:0000256" key="4">
    <source>
        <dbReference type="ARBA" id="ARBA00022448"/>
    </source>
</evidence>
<dbReference type="EMBL" id="DQ886847">
    <property type="protein sequence ID" value="ABI52764.1"/>
    <property type="molecule type" value="mRNA"/>
</dbReference>
<keyword evidence="7" id="KW-0999">Mitochondrion inner membrane</keyword>
<evidence type="ECO:0000256" key="3">
    <source>
        <dbReference type="ARBA" id="ARBA00005667"/>
    </source>
</evidence>
<evidence type="ECO:0000256" key="8">
    <source>
        <dbReference type="ARBA" id="ARBA00022982"/>
    </source>
</evidence>
<keyword evidence="5" id="KW-0679">Respiratory chain</keyword>
<sequence length="102" mass="11771">MVAITTGHETIRIPDPKIYKVEDVPRLMQVKRELASYGLKDPWLRNEVWKFQLQHIPLQSRIAGTLFSGFKYGLALAVLTVALDTVRKEFFSKDSHHSTDHH</sequence>
<evidence type="ECO:0000256" key="9">
    <source>
        <dbReference type="ARBA" id="ARBA00022989"/>
    </source>
</evidence>
<evidence type="ECO:0000256" key="7">
    <source>
        <dbReference type="ARBA" id="ARBA00022792"/>
    </source>
</evidence>
<evidence type="ECO:0000256" key="11">
    <source>
        <dbReference type="ARBA" id="ARBA00023136"/>
    </source>
</evidence>
<dbReference type="GO" id="GO:0022900">
    <property type="term" value="P:electron transport chain"/>
    <property type="evidence" value="ECO:0007669"/>
    <property type="project" value="InterPro"/>
</dbReference>
<evidence type="ECO:0000256" key="5">
    <source>
        <dbReference type="ARBA" id="ARBA00022660"/>
    </source>
</evidence>
<keyword evidence="8" id="KW-0249">Electron transport</keyword>
<keyword evidence="9" id="KW-1133">Transmembrane helix</keyword>
<keyword evidence="10" id="KW-0496">Mitochondrion</keyword>
<keyword evidence="12" id="KW-0830">Ubiquinone</keyword>
<evidence type="ECO:0000313" key="12">
    <source>
        <dbReference type="EMBL" id="ABI52764.1"/>
    </source>
</evidence>
<evidence type="ECO:0000256" key="6">
    <source>
        <dbReference type="ARBA" id="ARBA00022692"/>
    </source>
</evidence>
<dbReference type="AlphaFoldDB" id="Q09JJ9"/>
<comment type="function">
    <text evidence="1">Accessory subunit of the mitochondrial membrane respiratory chain NADH dehydrogenase (Complex I), that is believed not to be involved in catalysis. Complex I functions in the transfer of electrons from NADH to the respiratory chain. The immediate electron acceptor for the enzyme is believed to be ubiquinone.</text>
</comment>
<proteinExistence type="evidence at transcript level"/>
<protein>
    <submittedName>
        <fullName evidence="12">NADH-dehydrogenase (Ubiquinone) 1 beta-subcomplex 3</fullName>
    </submittedName>
</protein>
<name>Q09JJ9_ARGMO</name>
<dbReference type="InterPro" id="IPR012576">
    <property type="entry name" value="NDUFB3"/>
</dbReference>
<keyword evidence="6" id="KW-0812">Transmembrane</keyword>
<organism evidence="12">
    <name type="scientific">Argas monolakensis</name>
    <name type="common">Mono lake bird tick</name>
    <dbReference type="NCBI Taxonomy" id="34602"/>
    <lineage>
        <taxon>Eukaryota</taxon>
        <taxon>Metazoa</taxon>
        <taxon>Ecdysozoa</taxon>
        <taxon>Arthropoda</taxon>
        <taxon>Chelicerata</taxon>
        <taxon>Arachnida</taxon>
        <taxon>Acari</taxon>
        <taxon>Parasitiformes</taxon>
        <taxon>Ixodida</taxon>
        <taxon>Ixodoidea</taxon>
        <taxon>Argasidae</taxon>
        <taxon>Argasinae</taxon>
        <taxon>Argas</taxon>
    </lineage>
</organism>
<evidence type="ECO:0000256" key="10">
    <source>
        <dbReference type="ARBA" id="ARBA00023128"/>
    </source>
</evidence>
<evidence type="ECO:0000256" key="1">
    <source>
        <dbReference type="ARBA" id="ARBA00003195"/>
    </source>
</evidence>
<dbReference type="GO" id="GO:0005743">
    <property type="term" value="C:mitochondrial inner membrane"/>
    <property type="evidence" value="ECO:0007669"/>
    <property type="project" value="UniProtKB-SubCell"/>
</dbReference>
<keyword evidence="4" id="KW-0813">Transport</keyword>
<reference evidence="12" key="1">
    <citation type="journal article" date="2008" name="Insect Biochem. Mol. Biol.">
        <title>Comparative sialomics between hard and soft ticks: implications for the evolution of blood-feeding behavior.</title>
        <authorList>
            <person name="Mans B.J."/>
            <person name="Andersen J.F."/>
            <person name="Francischetti I.M."/>
            <person name="Valenzuela J.G."/>
            <person name="Schwan T.G."/>
            <person name="Pham V.M."/>
            <person name="Garfield M.K."/>
            <person name="Hammer C.H."/>
            <person name="Ribeiro J.M."/>
        </authorList>
    </citation>
    <scope>NUCLEOTIDE SEQUENCE</scope>
    <source>
        <strain evidence="12">AM-369</strain>
        <tissue evidence="12">Adult salivary gland</tissue>
    </source>
</reference>
<comment type="similarity">
    <text evidence="3">Belongs to the complex I NDUFB3 subunit family.</text>
</comment>